<keyword evidence="1" id="KW-0347">Helicase</keyword>
<feature type="region of interest" description="Disordered" evidence="2">
    <location>
        <begin position="1"/>
        <end position="21"/>
    </location>
</feature>
<dbReference type="Proteomes" id="UP000472727">
    <property type="component" value="Unassembled WGS sequence"/>
</dbReference>
<gene>
    <name evidence="5" type="ORF">TWF106_007451</name>
</gene>
<organism evidence="5 6">
    <name type="scientific">Orbilia oligospora</name>
    <name type="common">Nematode-trapping fungus</name>
    <name type="synonym">Arthrobotrys oligospora</name>
    <dbReference type="NCBI Taxonomy" id="2813651"/>
    <lineage>
        <taxon>Eukaryota</taxon>
        <taxon>Fungi</taxon>
        <taxon>Dikarya</taxon>
        <taxon>Ascomycota</taxon>
        <taxon>Pezizomycotina</taxon>
        <taxon>Orbiliomycetes</taxon>
        <taxon>Orbiliales</taxon>
        <taxon>Orbiliaceae</taxon>
        <taxon>Orbilia</taxon>
    </lineage>
</organism>
<evidence type="ECO:0000313" key="6">
    <source>
        <dbReference type="Proteomes" id="UP000472727"/>
    </source>
</evidence>
<sequence>MSDNNESNLPETSLPGVSSDDQVNDLDLITLEQREGSLHDSPPSFPRKINVKLVEFDGKMFEVTTLRSFIKLLKTGHLAFVLGKTGGPVLEAESTRAVFPGHCITNYEVSDTMITVKFVKHLVDIIYPPRPCEDECKELFIAFEKCNNPEIKLYFEKVPSKTSVSVARCLRQMAEHTTFIVEDSSLGLLSSNIVHYSDYLLVQWRSVLKETEKKAEKAQLVFGGPLEAIELDLEDKNEETIIIFHPEDQQEKILYAKIDEEQSFVLHFPGGTELEAKWPKDYTLGYMMSRVFKLCLPGMTEHHRMIIKRYQGVDLSTPESEFRLEAKPNEVEKTRCRKILKNAVDCYRSKRGFPIGPIFFTHPDRSLGTEIDQNVAEVLATSALNAQQRVSATHALCKTEELFSGIALLTGAPGTGKTFTAATIVKAASVSTDYNKIIVTTKKNTTLQRIFEAVMDVLDNRGCKVLYIQGKIASEKMEKSASQKIRELVKKHEIQRHLEVLQNPSDSSASKRKTIIGEHHVIFATLDIIQRDIDSSIFPASFVLIDEAAATSELDSLIPITKFNKSLKRLVLVGDPMQLKPYSAAEDSCVTKRSLFLRCQQSDWALPRLIDNYRMHPQVADPIRSMFYNTDSMVRWGLMKERKTKEFLLESPESAKGIAGSLTTLEVMKNFNPKIKSLSSWWDVPGREETVGSSFGNEAEVEALLILLDYIRSSDELKAEDIDLGKVGVTTFYTGQIHAIKDAVNERFPDWITEGLEIASINAFQGREKDIMLISLVRANECDEVGLLNKQNRICTALSRAKICQIIVRNFDFIRNQIRRKFDGVKRRERKAIVEAGRVHELQGGKHAERPLSTLLRDHKWNRFQDDRINPFLEAQEEEEMERFEGEASSAPGSWGGG</sequence>
<dbReference type="SUPFAM" id="SSF52540">
    <property type="entry name" value="P-loop containing nucleoside triphosphate hydrolases"/>
    <property type="match status" value="1"/>
</dbReference>
<dbReference type="InterPro" id="IPR041677">
    <property type="entry name" value="DNA2/NAM7_AAA_11"/>
</dbReference>
<dbReference type="InterPro" id="IPR041679">
    <property type="entry name" value="DNA2/NAM7-like_C"/>
</dbReference>
<dbReference type="Gene3D" id="3.40.50.300">
    <property type="entry name" value="P-loop containing nucleotide triphosphate hydrolases"/>
    <property type="match status" value="2"/>
</dbReference>
<dbReference type="AlphaFoldDB" id="A0A7C8V2A6"/>
<dbReference type="InterPro" id="IPR045055">
    <property type="entry name" value="DNA2/NAM7-like"/>
</dbReference>
<dbReference type="PANTHER" id="PTHR10887">
    <property type="entry name" value="DNA2/NAM7 HELICASE FAMILY"/>
    <property type="match status" value="1"/>
</dbReference>
<accession>A0A7C8V2A6</accession>
<feature type="domain" description="DNA2/NAM7 helicase helicase" evidence="3">
    <location>
        <begin position="479"/>
        <end position="581"/>
    </location>
</feature>
<dbReference type="InterPro" id="IPR047187">
    <property type="entry name" value="SF1_C_Upf1"/>
</dbReference>
<evidence type="ECO:0000259" key="4">
    <source>
        <dbReference type="Pfam" id="PF13087"/>
    </source>
</evidence>
<proteinExistence type="predicted"/>
<name>A0A7C8V2A6_ORBOL</name>
<protein>
    <submittedName>
        <fullName evidence="5">Uncharacterized protein</fullName>
    </submittedName>
</protein>
<keyword evidence="1" id="KW-0547">Nucleotide-binding</keyword>
<dbReference type="CDD" id="cd18808">
    <property type="entry name" value="SF1_C_Upf1"/>
    <property type="match status" value="1"/>
</dbReference>
<keyword evidence="1" id="KW-0378">Hydrolase</keyword>
<keyword evidence="1" id="KW-0067">ATP-binding</keyword>
<dbReference type="GO" id="GO:0004386">
    <property type="term" value="F:helicase activity"/>
    <property type="evidence" value="ECO:0007669"/>
    <property type="project" value="InterPro"/>
</dbReference>
<feature type="domain" description="DNA2/NAM7 helicase-like C-terminal" evidence="4">
    <location>
        <begin position="592"/>
        <end position="809"/>
    </location>
</feature>
<dbReference type="EMBL" id="WIWS01000004">
    <property type="protein sequence ID" value="KAF3228419.1"/>
    <property type="molecule type" value="Genomic_DNA"/>
</dbReference>
<dbReference type="PANTHER" id="PTHR10887:SF495">
    <property type="entry name" value="HELICASE SENATAXIN ISOFORM X1-RELATED"/>
    <property type="match status" value="1"/>
</dbReference>
<dbReference type="InterPro" id="IPR027417">
    <property type="entry name" value="P-loop_NTPase"/>
</dbReference>
<dbReference type="Pfam" id="PF13087">
    <property type="entry name" value="AAA_12"/>
    <property type="match status" value="1"/>
</dbReference>
<dbReference type="Pfam" id="PF13086">
    <property type="entry name" value="AAA_11"/>
    <property type="match status" value="1"/>
</dbReference>
<reference evidence="5 6" key="1">
    <citation type="submission" date="2019-06" db="EMBL/GenBank/DDBJ databases">
        <authorList>
            <person name="Palmer J.M."/>
        </authorList>
    </citation>
    <scope>NUCLEOTIDE SEQUENCE [LARGE SCALE GENOMIC DNA]</scope>
    <source>
        <strain evidence="5 6">TWF106</strain>
    </source>
</reference>
<evidence type="ECO:0000259" key="3">
    <source>
        <dbReference type="Pfam" id="PF13086"/>
    </source>
</evidence>
<comment type="caution">
    <text evidence="5">The sequence shown here is derived from an EMBL/GenBank/DDBJ whole genome shotgun (WGS) entry which is preliminary data.</text>
</comment>
<evidence type="ECO:0000256" key="1">
    <source>
        <dbReference type="ARBA" id="ARBA00022806"/>
    </source>
</evidence>
<evidence type="ECO:0000256" key="2">
    <source>
        <dbReference type="SAM" id="MobiDB-lite"/>
    </source>
</evidence>
<evidence type="ECO:0000313" key="5">
    <source>
        <dbReference type="EMBL" id="KAF3228419.1"/>
    </source>
</evidence>